<dbReference type="GO" id="GO:0030036">
    <property type="term" value="P:actin cytoskeleton organization"/>
    <property type="evidence" value="ECO:0007669"/>
    <property type="project" value="TreeGrafter"/>
</dbReference>
<keyword evidence="5 8" id="KW-0440">LIM domain</keyword>
<dbReference type="GO" id="GO:0001725">
    <property type="term" value="C:stress fiber"/>
    <property type="evidence" value="ECO:0007669"/>
    <property type="project" value="TreeGrafter"/>
</dbReference>
<name>A0A6P8GZH3_CLUHA</name>
<dbReference type="Pfam" id="PF00595">
    <property type="entry name" value="PDZ"/>
    <property type="match status" value="1"/>
</dbReference>
<dbReference type="InterPro" id="IPR001478">
    <property type="entry name" value="PDZ"/>
</dbReference>
<dbReference type="SUPFAM" id="SSF57716">
    <property type="entry name" value="Glucocorticoid receptor-like (DNA-binding domain)"/>
    <property type="match status" value="2"/>
</dbReference>
<dbReference type="Gene3D" id="2.10.110.10">
    <property type="entry name" value="Cysteine Rich Protein"/>
    <property type="match status" value="1"/>
</dbReference>
<keyword evidence="2" id="KW-0963">Cytoplasm</keyword>
<dbReference type="Proteomes" id="UP000515152">
    <property type="component" value="Chromosome 20"/>
</dbReference>
<evidence type="ECO:0000256" key="7">
    <source>
        <dbReference type="ARBA" id="ARBA00039371"/>
    </source>
</evidence>
<dbReference type="InterPro" id="IPR006643">
    <property type="entry name" value="Zasp-like_motif"/>
</dbReference>
<dbReference type="PROSITE" id="PS50106">
    <property type="entry name" value="PDZ"/>
    <property type="match status" value="1"/>
</dbReference>
<dbReference type="PANTHER" id="PTHR24214">
    <property type="entry name" value="PDZ AND LIM DOMAIN PROTEIN ZASP"/>
    <property type="match status" value="1"/>
</dbReference>
<dbReference type="GO" id="GO:0005912">
    <property type="term" value="C:adherens junction"/>
    <property type="evidence" value="ECO:0007669"/>
    <property type="project" value="TreeGrafter"/>
</dbReference>
<feature type="domain" description="PDZ" evidence="10">
    <location>
        <begin position="9"/>
        <end position="84"/>
    </location>
</feature>
<dbReference type="SUPFAM" id="SSF50156">
    <property type="entry name" value="PDZ domain-like"/>
    <property type="match status" value="1"/>
</dbReference>
<accession>A0A6P8GZH3</accession>
<keyword evidence="4 8" id="KW-0862">Zinc</keyword>
<dbReference type="Gene3D" id="2.30.42.10">
    <property type="match status" value="1"/>
</dbReference>
<evidence type="ECO:0000256" key="6">
    <source>
        <dbReference type="ARBA" id="ARBA00037484"/>
    </source>
</evidence>
<evidence type="ECO:0000256" key="5">
    <source>
        <dbReference type="ARBA" id="ARBA00023038"/>
    </source>
</evidence>
<dbReference type="CDD" id="cd09450">
    <property type="entry name" value="LIM_ALP"/>
    <property type="match status" value="1"/>
</dbReference>
<evidence type="ECO:0000259" key="9">
    <source>
        <dbReference type="PROSITE" id="PS50023"/>
    </source>
</evidence>
<feature type="domain" description="LIM zinc-binding" evidence="9">
    <location>
        <begin position="311"/>
        <end position="370"/>
    </location>
</feature>
<evidence type="ECO:0000256" key="2">
    <source>
        <dbReference type="ARBA" id="ARBA00022490"/>
    </source>
</evidence>
<dbReference type="InterPro" id="IPR050604">
    <property type="entry name" value="PDZ-LIM_domain"/>
</dbReference>
<comment type="subcellular location">
    <subcellularLocation>
        <location evidence="1">Cytoplasm</location>
        <location evidence="1">Myofibril</location>
        <location evidence="1">Sarcomere</location>
        <location evidence="1">Z line</location>
    </subcellularLocation>
</comment>
<evidence type="ECO:0000256" key="4">
    <source>
        <dbReference type="ARBA" id="ARBA00022833"/>
    </source>
</evidence>
<dbReference type="PANTHER" id="PTHR24214:SF7">
    <property type="entry name" value="PDZ AND LIM DOMAIN PROTEIN 3"/>
    <property type="match status" value="1"/>
</dbReference>
<dbReference type="CDD" id="cd06753">
    <property type="entry name" value="PDZ_PDLIM-like"/>
    <property type="match status" value="1"/>
</dbReference>
<dbReference type="SMART" id="SM00735">
    <property type="entry name" value="ZM"/>
    <property type="match status" value="2"/>
</dbReference>
<dbReference type="GO" id="GO:0061061">
    <property type="term" value="P:muscle structure development"/>
    <property type="evidence" value="ECO:0007669"/>
    <property type="project" value="TreeGrafter"/>
</dbReference>
<dbReference type="Pfam" id="PF15936">
    <property type="entry name" value="DUF4749"/>
    <property type="match status" value="2"/>
</dbReference>
<dbReference type="GO" id="GO:0003779">
    <property type="term" value="F:actin binding"/>
    <property type="evidence" value="ECO:0007669"/>
    <property type="project" value="TreeGrafter"/>
</dbReference>
<gene>
    <name evidence="12" type="primary">pdlim3b</name>
</gene>
<dbReference type="InterPro" id="IPR031847">
    <property type="entry name" value="PDLI1-4/Zasp-like_mid"/>
</dbReference>
<dbReference type="Pfam" id="PF00412">
    <property type="entry name" value="LIM"/>
    <property type="match status" value="1"/>
</dbReference>
<dbReference type="GO" id="GO:0030018">
    <property type="term" value="C:Z disc"/>
    <property type="evidence" value="ECO:0007669"/>
    <property type="project" value="UniProtKB-SubCell"/>
</dbReference>
<dbReference type="SMART" id="SM00132">
    <property type="entry name" value="LIM"/>
    <property type="match status" value="1"/>
</dbReference>
<dbReference type="FunFam" id="2.30.42.10:FF:000055">
    <property type="entry name" value="PDZ and LIM domain protein 3"/>
    <property type="match status" value="1"/>
</dbReference>
<evidence type="ECO:0000313" key="12">
    <source>
        <dbReference type="RefSeq" id="XP_031443446.1"/>
    </source>
</evidence>
<evidence type="ECO:0000256" key="1">
    <source>
        <dbReference type="ARBA" id="ARBA00004216"/>
    </source>
</evidence>
<protein>
    <recommendedName>
        <fullName evidence="7">PDZ and LIM domain protein 3</fullName>
    </recommendedName>
</protein>
<dbReference type="SMART" id="SM00228">
    <property type="entry name" value="PDZ"/>
    <property type="match status" value="1"/>
</dbReference>
<dbReference type="GO" id="GO:0046872">
    <property type="term" value="F:metal ion binding"/>
    <property type="evidence" value="ECO:0007669"/>
    <property type="project" value="UniProtKB-KW"/>
</dbReference>
<proteinExistence type="predicted"/>
<dbReference type="PROSITE" id="PS00478">
    <property type="entry name" value="LIM_DOMAIN_1"/>
    <property type="match status" value="1"/>
</dbReference>
<dbReference type="CTD" id="561865"/>
<sequence length="383" mass="41484">MPQNVVLDGPAPWGFRLAGGKDFNQPLTISRVTPGSKASLANLCPGDVILAIEGEPADGLTHGEAQLKIKDFTNQLTFKIERPQSWLWSPAVATDDGKVNPFKINLEAEQQEFKPIGTGHNRRAQPFVAASLEDNRQVVSSSYNTPIGLYSAGNIQDALHGQIRGLPHDKPEGKAQGLMGNAVQGGSNLPQSITQPVAHPNPVLATSAQYNSPIALYSEANAESVQQQAQMSAVEEHSSPSGKMLSSIEDSHVYRMLQDNQDLPHEPRQSGSFRALQDYIESDGSRPLVTRSVRAPVTKPSPAASILSKLPLCDKCGQGIVGPVVKARDKFRHPACFLCADCNINLKQKGYFFVEGQLYCEAHARVHTVPKDGHDLITVYPSN</sequence>
<organism evidence="11 12">
    <name type="scientific">Clupea harengus</name>
    <name type="common">Atlantic herring</name>
    <dbReference type="NCBI Taxonomy" id="7950"/>
    <lineage>
        <taxon>Eukaryota</taxon>
        <taxon>Metazoa</taxon>
        <taxon>Chordata</taxon>
        <taxon>Craniata</taxon>
        <taxon>Vertebrata</taxon>
        <taxon>Euteleostomi</taxon>
        <taxon>Actinopterygii</taxon>
        <taxon>Neopterygii</taxon>
        <taxon>Teleostei</taxon>
        <taxon>Clupei</taxon>
        <taxon>Clupeiformes</taxon>
        <taxon>Clupeoidei</taxon>
        <taxon>Clupeidae</taxon>
        <taxon>Clupea</taxon>
    </lineage>
</organism>
<dbReference type="GO" id="GO:0031941">
    <property type="term" value="C:filamentous actin"/>
    <property type="evidence" value="ECO:0007669"/>
    <property type="project" value="TreeGrafter"/>
</dbReference>
<dbReference type="GO" id="GO:0007507">
    <property type="term" value="P:heart development"/>
    <property type="evidence" value="ECO:0007669"/>
    <property type="project" value="TreeGrafter"/>
</dbReference>
<dbReference type="AlphaFoldDB" id="A0A6P8GZH3"/>
<evidence type="ECO:0000259" key="10">
    <source>
        <dbReference type="PROSITE" id="PS50106"/>
    </source>
</evidence>
<comment type="function">
    <text evidence="6">May play a role in the organization of actin filament arrays within muscle cells.</text>
</comment>
<dbReference type="OrthoDB" id="1293114at2759"/>
<dbReference type="PROSITE" id="PS50023">
    <property type="entry name" value="LIM_DOMAIN_2"/>
    <property type="match status" value="1"/>
</dbReference>
<dbReference type="GeneID" id="105901769"/>
<evidence type="ECO:0000256" key="8">
    <source>
        <dbReference type="PROSITE-ProRule" id="PRU00125"/>
    </source>
</evidence>
<evidence type="ECO:0000256" key="3">
    <source>
        <dbReference type="ARBA" id="ARBA00022723"/>
    </source>
</evidence>
<dbReference type="GO" id="GO:0051371">
    <property type="term" value="F:muscle alpha-actinin binding"/>
    <property type="evidence" value="ECO:0007669"/>
    <property type="project" value="TreeGrafter"/>
</dbReference>
<dbReference type="InterPro" id="IPR036034">
    <property type="entry name" value="PDZ_sf"/>
</dbReference>
<dbReference type="FunFam" id="2.10.110.10:FF:000026">
    <property type="entry name" value="PDZ and LIM domain protein 3"/>
    <property type="match status" value="1"/>
</dbReference>
<dbReference type="InterPro" id="IPR001781">
    <property type="entry name" value="Znf_LIM"/>
</dbReference>
<dbReference type="RefSeq" id="XP_031443446.1">
    <property type="nucleotide sequence ID" value="XM_031587586.2"/>
</dbReference>
<keyword evidence="3 8" id="KW-0479">Metal-binding</keyword>
<reference evidence="12" key="1">
    <citation type="submission" date="2025-08" db="UniProtKB">
        <authorList>
            <consortium name="RefSeq"/>
        </authorList>
    </citation>
    <scope>IDENTIFICATION</scope>
</reference>
<evidence type="ECO:0000313" key="11">
    <source>
        <dbReference type="Proteomes" id="UP000515152"/>
    </source>
</evidence>
<keyword evidence="11" id="KW-1185">Reference proteome</keyword>